<gene>
    <name evidence="3" type="ORF">ACFOEK_12540</name>
</gene>
<comment type="caution">
    <text evidence="3">The sequence shown here is derived from an EMBL/GenBank/DDBJ whole genome shotgun (WGS) entry which is preliminary data.</text>
</comment>
<dbReference type="Pfam" id="PF01026">
    <property type="entry name" value="TatD_DNase"/>
    <property type="match status" value="1"/>
</dbReference>
<dbReference type="InterPro" id="IPR018228">
    <property type="entry name" value="DNase_TatD-rel_CS"/>
</dbReference>
<dbReference type="CDD" id="cd01310">
    <property type="entry name" value="TatD_DNAse"/>
    <property type="match status" value="1"/>
</dbReference>
<proteinExistence type="inferred from homology"/>
<evidence type="ECO:0000313" key="3">
    <source>
        <dbReference type="EMBL" id="MFC3151860.1"/>
    </source>
</evidence>
<evidence type="ECO:0000256" key="2">
    <source>
        <dbReference type="ARBA" id="ARBA00022801"/>
    </source>
</evidence>
<evidence type="ECO:0000313" key="4">
    <source>
        <dbReference type="Proteomes" id="UP001595476"/>
    </source>
</evidence>
<dbReference type="EMBL" id="JBHRSZ010000004">
    <property type="protein sequence ID" value="MFC3151860.1"/>
    <property type="molecule type" value="Genomic_DNA"/>
</dbReference>
<dbReference type="PIRSF" id="PIRSF005902">
    <property type="entry name" value="DNase_TatD"/>
    <property type="match status" value="1"/>
</dbReference>
<dbReference type="Gene3D" id="3.20.20.140">
    <property type="entry name" value="Metal-dependent hydrolases"/>
    <property type="match status" value="1"/>
</dbReference>
<dbReference type="PROSITE" id="PS01091">
    <property type="entry name" value="TATD_3"/>
    <property type="match status" value="1"/>
</dbReference>
<dbReference type="SUPFAM" id="SSF51556">
    <property type="entry name" value="Metallo-dependent hydrolases"/>
    <property type="match status" value="1"/>
</dbReference>
<dbReference type="PANTHER" id="PTHR46124">
    <property type="entry name" value="D-AMINOACYL-TRNA DEACYLASE"/>
    <property type="match status" value="1"/>
</dbReference>
<name>A0ABV7HDB5_9GAMM</name>
<dbReference type="PANTHER" id="PTHR46124:SF2">
    <property type="entry name" value="D-AMINOACYL-TRNA DEACYLASE"/>
    <property type="match status" value="1"/>
</dbReference>
<protein>
    <submittedName>
        <fullName evidence="3">TatD family hydrolase</fullName>
        <ecNumber evidence="3">3.1.-.-</ecNumber>
    </submittedName>
</protein>
<organism evidence="3 4">
    <name type="scientific">Litoribrevibacter euphylliae</name>
    <dbReference type="NCBI Taxonomy" id="1834034"/>
    <lineage>
        <taxon>Bacteria</taxon>
        <taxon>Pseudomonadati</taxon>
        <taxon>Pseudomonadota</taxon>
        <taxon>Gammaproteobacteria</taxon>
        <taxon>Oceanospirillales</taxon>
        <taxon>Oceanospirillaceae</taxon>
        <taxon>Litoribrevibacter</taxon>
    </lineage>
</organism>
<dbReference type="RefSeq" id="WP_386721409.1">
    <property type="nucleotide sequence ID" value="NZ_JBHRSZ010000004.1"/>
</dbReference>
<keyword evidence="2 3" id="KW-0378">Hydrolase</keyword>
<dbReference type="Proteomes" id="UP001595476">
    <property type="component" value="Unassembled WGS sequence"/>
</dbReference>
<dbReference type="InterPro" id="IPR001130">
    <property type="entry name" value="TatD-like"/>
</dbReference>
<dbReference type="InterPro" id="IPR032466">
    <property type="entry name" value="Metal_Hydrolase"/>
</dbReference>
<evidence type="ECO:0000256" key="1">
    <source>
        <dbReference type="ARBA" id="ARBA00009275"/>
    </source>
</evidence>
<dbReference type="GO" id="GO:0016787">
    <property type="term" value="F:hydrolase activity"/>
    <property type="evidence" value="ECO:0007669"/>
    <property type="project" value="UniProtKB-KW"/>
</dbReference>
<comment type="similarity">
    <text evidence="1">Belongs to the metallo-dependent hydrolases superfamily. TatD-type hydrolase family.</text>
</comment>
<dbReference type="EC" id="3.1.-.-" evidence="3"/>
<accession>A0ABV7HDB5</accession>
<keyword evidence="4" id="KW-1185">Reference proteome</keyword>
<sequence>MQNPIEWIDIGVNLSNKQFKDQQAAIIEDATTSGVSKIIITGTDLQESRNAIKLAKTFNQYATAGIHPHDAKENSDSAFQEIAEMMSERCVVAVGETGLDFNRNFSTPEDQQASFLKHIELAKSTGKPMFLHERDAGEAMAALLAEHRSELSNAVIHCFTGSEEDLRRYIDLDVYIGITGWICDERRGFHLHDLIKLIPEDRLMLETDAPYLLPRTLSPKPKNRRNEPKYLPHIGEYIAKLLEIPVEELAAKTTENTKRFFNLD</sequence>
<reference evidence="4" key="1">
    <citation type="journal article" date="2019" name="Int. J. Syst. Evol. Microbiol.">
        <title>The Global Catalogue of Microorganisms (GCM) 10K type strain sequencing project: providing services to taxonomists for standard genome sequencing and annotation.</title>
        <authorList>
            <consortium name="The Broad Institute Genomics Platform"/>
            <consortium name="The Broad Institute Genome Sequencing Center for Infectious Disease"/>
            <person name="Wu L."/>
            <person name="Ma J."/>
        </authorList>
    </citation>
    <scope>NUCLEOTIDE SEQUENCE [LARGE SCALE GENOMIC DNA]</scope>
    <source>
        <strain evidence="4">KCTC 52438</strain>
    </source>
</reference>
<dbReference type="PROSITE" id="PS01090">
    <property type="entry name" value="TATD_2"/>
    <property type="match status" value="1"/>
</dbReference>